<feature type="compositionally biased region" description="Polar residues" evidence="1">
    <location>
        <begin position="38"/>
        <end position="49"/>
    </location>
</feature>
<evidence type="ECO:0000313" key="2">
    <source>
        <dbReference type="EMBL" id="AFN65229.1"/>
    </source>
</evidence>
<evidence type="ECO:0000313" key="3">
    <source>
        <dbReference type="Proteomes" id="UP000009005"/>
    </source>
</evidence>
<accession>I6YLP1</accession>
<organism evidence="2 3">
    <name type="scientific">Mycoplasma wenyonii (strain Massachusetts)</name>
    <name type="common">Eperythrozoon wenyonii</name>
    <dbReference type="NCBI Taxonomy" id="1197325"/>
    <lineage>
        <taxon>Bacteria</taxon>
        <taxon>Bacillati</taxon>
        <taxon>Mycoplasmatota</taxon>
        <taxon>Mollicutes</taxon>
        <taxon>Mycoplasmataceae</taxon>
        <taxon>Mycoplasma</taxon>
    </lineage>
</organism>
<gene>
    <name evidence="2" type="ordered locus">WEN_02210</name>
</gene>
<sequence>MSLGILALKIGLVVGVTGVSIATPIFLSRKGVFSSGLENVHSSETSSGMGNADGHNSDTEISHPSSSGIEEAQGVRGDAGSQGQISTVSSEAPSLDDSFKKRCFVVPAKSKGNENIQLLTCFGSENAGRSSQEGDQPEYDSEFHIFDPSRNKGIPLKVEGKISWEPSNNQISVQMSKDSVVENEYSFKSEGNGWNRVSAVSAVLSKEECSIFEITSQDSPHKGTFWLSCGDNTSEDFDANSPTAIPLTSWPKAK</sequence>
<dbReference type="HOGENOM" id="CLU_1155432_0_0_14"/>
<evidence type="ECO:0000256" key="1">
    <source>
        <dbReference type="SAM" id="MobiDB-lite"/>
    </source>
</evidence>
<dbReference type="STRING" id="1197325.WEN_02210"/>
<dbReference type="PATRIC" id="fig|1197325.3.peg.475"/>
<protein>
    <submittedName>
        <fullName evidence="2">Uncharacterized protein</fullName>
    </submittedName>
</protein>
<proteinExistence type="predicted"/>
<dbReference type="AlphaFoldDB" id="I6YLP1"/>
<dbReference type="EMBL" id="CP003703">
    <property type="protein sequence ID" value="AFN65229.1"/>
    <property type="molecule type" value="Genomic_DNA"/>
</dbReference>
<feature type="compositionally biased region" description="Polar residues" evidence="1">
    <location>
        <begin position="81"/>
        <end position="91"/>
    </location>
</feature>
<keyword evidence="3" id="KW-1185">Reference proteome</keyword>
<dbReference type="Proteomes" id="UP000009005">
    <property type="component" value="Chromosome"/>
</dbReference>
<name>I6YLP1_MYCWM</name>
<feature type="region of interest" description="Disordered" evidence="1">
    <location>
        <begin position="38"/>
        <end position="91"/>
    </location>
</feature>
<dbReference type="KEGG" id="mwe:WEN_02210"/>
<dbReference type="OrthoDB" id="402401at2"/>
<reference evidence="2 3" key="1">
    <citation type="journal article" date="2012" name="J. Bacteriol.">
        <title>Complete genome sequence of Mycoplasma wenyonii strain Massachusetts.</title>
        <authorList>
            <person name="Dos Santos A.P."/>
            <person name="Guimaraes A.M."/>
            <person name="do Nascimento N.C."/>
            <person name="Sanmiguel P.J."/>
            <person name="Messick J.B."/>
        </authorList>
    </citation>
    <scope>NUCLEOTIDE SEQUENCE [LARGE SCALE GENOMIC DNA]</scope>
    <source>
        <strain evidence="2 3">Massachusetts</strain>
    </source>
</reference>
<dbReference type="RefSeq" id="WP_014849939.1">
    <property type="nucleotide sequence ID" value="NC_018149.1"/>
</dbReference>